<dbReference type="EMBL" id="OUUZ01000001">
    <property type="protein sequence ID" value="SPQ18599.1"/>
    <property type="molecule type" value="Genomic_DNA"/>
</dbReference>
<keyword evidence="3" id="KW-0809">Transit peptide</keyword>
<evidence type="ECO:0000256" key="2">
    <source>
        <dbReference type="ARBA" id="ARBA00009863"/>
    </source>
</evidence>
<dbReference type="PIRSF" id="PIRSF036996">
    <property type="entry name" value="RSM23"/>
    <property type="match status" value="1"/>
</dbReference>
<protein>
    <recommendedName>
        <fullName evidence="7">Small ribosomal subunit protein mS29</fullName>
    </recommendedName>
</protein>
<evidence type="ECO:0000256" key="5">
    <source>
        <dbReference type="ARBA" id="ARBA00023128"/>
    </source>
</evidence>
<evidence type="ECO:0000256" key="6">
    <source>
        <dbReference type="ARBA" id="ARBA00023274"/>
    </source>
</evidence>
<dbReference type="PANTHER" id="PTHR12810">
    <property type="entry name" value="MITOCHONDRIAL 28S RIBOSOMAL PROTEIN S29"/>
    <property type="match status" value="1"/>
</dbReference>
<dbReference type="GO" id="GO:0005763">
    <property type="term" value="C:mitochondrial small ribosomal subunit"/>
    <property type="evidence" value="ECO:0007669"/>
    <property type="project" value="InterPro"/>
</dbReference>
<reference evidence="8 9" key="1">
    <citation type="submission" date="2018-04" db="EMBL/GenBank/DDBJ databases">
        <authorList>
            <person name="Huttner S."/>
            <person name="Dainat J."/>
        </authorList>
    </citation>
    <scope>NUCLEOTIDE SEQUENCE [LARGE SCALE GENOMIC DNA]</scope>
</reference>
<dbReference type="GO" id="GO:0003735">
    <property type="term" value="F:structural constituent of ribosome"/>
    <property type="evidence" value="ECO:0007669"/>
    <property type="project" value="TreeGrafter"/>
</dbReference>
<keyword evidence="6" id="KW-0687">Ribonucleoprotein</keyword>
<dbReference type="GO" id="GO:0032543">
    <property type="term" value="P:mitochondrial translation"/>
    <property type="evidence" value="ECO:0007669"/>
    <property type="project" value="InterPro"/>
</dbReference>
<evidence type="ECO:0000313" key="8">
    <source>
        <dbReference type="EMBL" id="SPQ18599.1"/>
    </source>
</evidence>
<evidence type="ECO:0000256" key="3">
    <source>
        <dbReference type="ARBA" id="ARBA00022946"/>
    </source>
</evidence>
<keyword evidence="4" id="KW-0689">Ribosomal protein</keyword>
<evidence type="ECO:0000256" key="4">
    <source>
        <dbReference type="ARBA" id="ARBA00022980"/>
    </source>
</evidence>
<proteinExistence type="inferred from homology"/>
<evidence type="ECO:0000313" key="9">
    <source>
        <dbReference type="Proteomes" id="UP000289323"/>
    </source>
</evidence>
<organism evidence="8 9">
    <name type="scientific">Thermothielavioides terrestris</name>
    <dbReference type="NCBI Taxonomy" id="2587410"/>
    <lineage>
        <taxon>Eukaryota</taxon>
        <taxon>Fungi</taxon>
        <taxon>Dikarya</taxon>
        <taxon>Ascomycota</taxon>
        <taxon>Pezizomycotina</taxon>
        <taxon>Sordariomycetes</taxon>
        <taxon>Sordariomycetidae</taxon>
        <taxon>Sordariales</taxon>
        <taxon>Chaetomiaceae</taxon>
        <taxon>Thermothielavioides</taxon>
    </lineage>
</organism>
<accession>A0A3S4B0V6</accession>
<keyword evidence="5" id="KW-0496">Mitochondrion</keyword>
<evidence type="ECO:0000256" key="1">
    <source>
        <dbReference type="ARBA" id="ARBA00004173"/>
    </source>
</evidence>
<name>A0A3S4B0V6_9PEZI</name>
<dbReference type="PANTHER" id="PTHR12810:SF0">
    <property type="entry name" value="SMALL RIBOSOMAL SUBUNIT PROTEIN MS29"/>
    <property type="match status" value="1"/>
</dbReference>
<dbReference type="InterPro" id="IPR017082">
    <property type="entry name" value="Ribosomal_mS29_fun"/>
</dbReference>
<dbReference type="AlphaFoldDB" id="A0A3S4B0V6"/>
<dbReference type="Pfam" id="PF10236">
    <property type="entry name" value="DAP3"/>
    <property type="match status" value="1"/>
</dbReference>
<comment type="similarity">
    <text evidence="2">Belongs to the mitochondrion-specific ribosomal protein mS29 family.</text>
</comment>
<sequence>MSAPRGLRCLVRPSAAVRSTAVPIPIPIPTLTPRAVPLLAASLARSAPFSTSGALAKEGNEPRVNRRKGKMLKLGKFKKDKIDRGRTPLPGERKAYRKRITLSNDNAIPVPWLTDLGPADLADSQNIARVLAIPEEVQDQLRAAEAFKTTQCWGMFRKPSVLVRKETVDLASQMQASADQQQTLRLVVTGDKVTGKSLMLLQAMTYAFLNNWIVIHFPEAQELTTACTEYAPIPDTNPVQYMQPVYTLKLLQNIRRANEKVLAKTFTVSSHQGLPQNITANTPLLTLVSSAKEPDAAWPVFQALWRELTARRGTRPPILLSMDGLAHAMKMSDYRSPSFELIHSHDLSLVRLFMNALGGGLPLPGGGAVLAATSRNNAPRAPSMELSLAQRLAEQAGAAAADVPQKDPFFRGYDDRVEAVLRSVRVLRVGGVSKLEARALMEYWAASGMFRATIDEKTVTEKWTLGGSGVLGEMERAALLTMRI</sequence>
<dbReference type="InterPro" id="IPR019368">
    <property type="entry name" value="Ribosomal_mS29"/>
</dbReference>
<dbReference type="Proteomes" id="UP000289323">
    <property type="component" value="Unassembled WGS sequence"/>
</dbReference>
<gene>
    <name evidence="8" type="ORF">TT172_LOCUS1018</name>
</gene>
<comment type="subcellular location">
    <subcellularLocation>
        <location evidence="1">Mitochondrion</location>
    </subcellularLocation>
</comment>
<evidence type="ECO:0000256" key="7">
    <source>
        <dbReference type="ARBA" id="ARBA00035140"/>
    </source>
</evidence>